<reference evidence="2 3" key="1">
    <citation type="submission" date="2021-03" db="EMBL/GenBank/DDBJ databases">
        <title>Genomic Encyclopedia of Type Strains, Phase IV (KMG-IV): sequencing the most valuable type-strain genomes for metagenomic binning, comparative biology and taxonomic classification.</title>
        <authorList>
            <person name="Goeker M."/>
        </authorList>
    </citation>
    <scope>NUCLEOTIDE SEQUENCE [LARGE SCALE GENOMIC DNA]</scope>
    <source>
        <strain evidence="2 3">DSM 26427</strain>
    </source>
</reference>
<dbReference type="InterPro" id="IPR045983">
    <property type="entry name" value="GUC-dom-containing_N"/>
</dbReference>
<evidence type="ECO:0000313" key="3">
    <source>
        <dbReference type="Proteomes" id="UP000823786"/>
    </source>
</evidence>
<organism evidence="2 3">
    <name type="scientific">Rhizobium herbae</name>
    <dbReference type="NCBI Taxonomy" id="508661"/>
    <lineage>
        <taxon>Bacteria</taxon>
        <taxon>Pseudomonadati</taxon>
        <taxon>Pseudomonadota</taxon>
        <taxon>Alphaproteobacteria</taxon>
        <taxon>Hyphomicrobiales</taxon>
        <taxon>Rhizobiaceae</taxon>
        <taxon>Rhizobium/Agrobacterium group</taxon>
        <taxon>Rhizobium</taxon>
    </lineage>
</organism>
<dbReference type="InterPro" id="IPR029787">
    <property type="entry name" value="Nucleotide_cyclase"/>
</dbReference>
<dbReference type="Pfam" id="PF00211">
    <property type="entry name" value="Guanylate_cyc"/>
    <property type="match status" value="1"/>
</dbReference>
<evidence type="ECO:0000259" key="1">
    <source>
        <dbReference type="PROSITE" id="PS50125"/>
    </source>
</evidence>
<proteinExistence type="predicted"/>
<dbReference type="PANTHER" id="PTHR43081">
    <property type="entry name" value="ADENYLATE CYCLASE, TERMINAL-DIFFERENTIATION SPECIFIC-RELATED"/>
    <property type="match status" value="1"/>
</dbReference>
<comment type="caution">
    <text evidence="2">The sequence shown here is derived from an EMBL/GenBank/DDBJ whole genome shotgun (WGS) entry which is preliminary data.</text>
</comment>
<accession>A0ABS4EUY6</accession>
<feature type="domain" description="Guanylate cyclase" evidence="1">
    <location>
        <begin position="304"/>
        <end position="422"/>
    </location>
</feature>
<dbReference type="RefSeq" id="WP_209856470.1">
    <property type="nucleotide sequence ID" value="NZ_JAGGJV010000012.1"/>
</dbReference>
<dbReference type="InterPro" id="IPR001054">
    <property type="entry name" value="A/G_cyclase"/>
</dbReference>
<dbReference type="PROSITE" id="PS50125">
    <property type="entry name" value="GUANYLATE_CYCLASE_2"/>
    <property type="match status" value="1"/>
</dbReference>
<dbReference type="Pfam" id="PF19363">
    <property type="entry name" value="DUF5939"/>
    <property type="match status" value="1"/>
</dbReference>
<dbReference type="PANTHER" id="PTHR43081:SF19">
    <property type="entry name" value="PH-SENSITIVE ADENYLATE CYCLASE RV1264"/>
    <property type="match status" value="1"/>
</dbReference>
<dbReference type="SMART" id="SM00044">
    <property type="entry name" value="CYCc"/>
    <property type="match status" value="1"/>
</dbReference>
<dbReference type="SUPFAM" id="SSF55073">
    <property type="entry name" value="Nucleotide cyclase"/>
    <property type="match status" value="1"/>
</dbReference>
<dbReference type="InterPro" id="IPR050697">
    <property type="entry name" value="Adenylyl/Guanylyl_Cyclase_3/4"/>
</dbReference>
<dbReference type="Gene3D" id="3.30.70.1230">
    <property type="entry name" value="Nucleotide cyclase"/>
    <property type="match status" value="1"/>
</dbReference>
<dbReference type="EMBL" id="JAGGJV010000012">
    <property type="protein sequence ID" value="MBP1861764.1"/>
    <property type="molecule type" value="Genomic_DNA"/>
</dbReference>
<sequence length="473" mass="52403">MSETETQALFSLLRQSRDVHPAAVDAMQRVVVDGLDRHLCRINALAFAARHALDEERTIAAFLHAAQVGIFDISWNVLCPGCGGVLDSNATLKTMQKECYVCALCAGNYSATLDEMVEVTFTISPRVRKIAAHNPHELPMPEYFRQIYWGSGVDLPEDNFEALVDGFVLEHVELAPGEKAVLSLQLPPEFIIVFEPVTHNAQFLDIKGEVTRERQNLALVFDKEHAQSQSIDMHPGPLRIALENRTDTRVLPTVCIAGDVLHELLGKRRPFLTAKRLLTNQTFRDLYRTDTLDVDQRLKITSLTFLFTDLRASTELYERVGDLVAFDLVRAHFQVLHEIVAAETGAVVKTIGDAVMATFPTPDRAVAAALRMRDAMQAMNEKSGREDLILKIGVHTGPCIAVMMNERQDYFGQTVNIASRVQGLATLQAIFVTGEVVGDAKAADLLVTKDLKPVSHNAALRGITREIPIYAIP</sequence>
<evidence type="ECO:0000313" key="2">
    <source>
        <dbReference type="EMBL" id="MBP1861764.1"/>
    </source>
</evidence>
<dbReference type="CDD" id="cd07302">
    <property type="entry name" value="CHD"/>
    <property type="match status" value="1"/>
</dbReference>
<dbReference type="Proteomes" id="UP000823786">
    <property type="component" value="Unassembled WGS sequence"/>
</dbReference>
<name>A0ABS4EUY6_9HYPH</name>
<gene>
    <name evidence="2" type="ORF">J2Z75_005293</name>
</gene>
<protein>
    <submittedName>
        <fullName evidence="2">Class 3 adenylate cyclase</fullName>
    </submittedName>
</protein>
<keyword evidence="3" id="KW-1185">Reference proteome</keyword>